<gene>
    <name evidence="1" type="ORF">RRF57_008001</name>
</gene>
<accession>A0AAN7Z7X0</accession>
<reference evidence="1 2" key="1">
    <citation type="submission" date="2023-10" db="EMBL/GenBank/DDBJ databases">
        <title>Draft genome sequence of Xylaria bambusicola isolate GMP-LS, the root and basal stem rot pathogen of sugarcane in Indonesia.</title>
        <authorList>
            <person name="Selvaraj P."/>
            <person name="Muralishankar V."/>
            <person name="Muruganantham S."/>
            <person name="Sp S."/>
            <person name="Haryani S."/>
            <person name="Lau K.J.X."/>
            <person name="Naqvi N.I."/>
        </authorList>
    </citation>
    <scope>NUCLEOTIDE SEQUENCE [LARGE SCALE GENOMIC DNA]</scope>
    <source>
        <strain evidence="1">GMP-LS</strain>
    </source>
</reference>
<dbReference type="AlphaFoldDB" id="A0AAN7Z7X0"/>
<evidence type="ECO:0000313" key="2">
    <source>
        <dbReference type="Proteomes" id="UP001305414"/>
    </source>
</evidence>
<evidence type="ECO:0000313" key="1">
    <source>
        <dbReference type="EMBL" id="KAK5632287.1"/>
    </source>
</evidence>
<protein>
    <submittedName>
        <fullName evidence="1">Uncharacterized protein</fullName>
    </submittedName>
</protein>
<sequence length="76" mass="8590">MPAVETHVPVRRPHLDDRRYAGGRIRERHPQQRLPLAVIVWVPVGLETEDGCAVARVAESDVDWPKPNSWPSTDSL</sequence>
<organism evidence="1 2">
    <name type="scientific">Xylaria bambusicola</name>
    <dbReference type="NCBI Taxonomy" id="326684"/>
    <lineage>
        <taxon>Eukaryota</taxon>
        <taxon>Fungi</taxon>
        <taxon>Dikarya</taxon>
        <taxon>Ascomycota</taxon>
        <taxon>Pezizomycotina</taxon>
        <taxon>Sordariomycetes</taxon>
        <taxon>Xylariomycetidae</taxon>
        <taxon>Xylariales</taxon>
        <taxon>Xylariaceae</taxon>
        <taxon>Xylaria</taxon>
    </lineage>
</organism>
<dbReference type="Proteomes" id="UP001305414">
    <property type="component" value="Unassembled WGS sequence"/>
</dbReference>
<keyword evidence="2" id="KW-1185">Reference proteome</keyword>
<comment type="caution">
    <text evidence="1">The sequence shown here is derived from an EMBL/GenBank/DDBJ whole genome shotgun (WGS) entry which is preliminary data.</text>
</comment>
<proteinExistence type="predicted"/>
<dbReference type="EMBL" id="JAWHQM010000024">
    <property type="protein sequence ID" value="KAK5632287.1"/>
    <property type="molecule type" value="Genomic_DNA"/>
</dbReference>
<name>A0AAN7Z7X0_9PEZI</name>